<evidence type="ECO:0000256" key="1">
    <source>
        <dbReference type="ARBA" id="ARBA00004651"/>
    </source>
</evidence>
<sequence length="422" mass="46026">MKKVIAALYSVQLLNYAVPIVTLPYLSRVLGPTGFGIVGYAQTVAQMLLILVEFGFDLTSARKVAIHANEPETLNKIYWTTVSAKSLLAVVCCIALTGIAFLGHGSDANRVSMLLSMFIIWGSVLTPVWFYQGTQRMPTLALSMLLVRAVMLVPLFIFVRTPADVNIAAALQFSPPLIAGTLLTIWLFTARQVSFGCKVTVRDIVHDMKDAYHIFVSSALTSVYMYANVVFLRAIAGNADVGYYVAAEKLTTPLRQLSFPLIQGYFPRVCQLYANGQVSSAVELLRRIVTIFTVSGVALLIGFQVLGKWFVEHFYGAGFSKTYDILQVMILVPAIIGVAATLVQLCIVASGNQSVLKRIYVGGAVFHLCQMPLAIYLWGGVGAAWSVAATEFFMTVVIWFRTARINTHLLANGQSKNAAGTP</sequence>
<organism evidence="7 8">
    <name type="scientific">Caballeronia concitans</name>
    <dbReference type="NCBI Taxonomy" id="1777133"/>
    <lineage>
        <taxon>Bacteria</taxon>
        <taxon>Pseudomonadati</taxon>
        <taxon>Pseudomonadota</taxon>
        <taxon>Betaproteobacteria</taxon>
        <taxon>Burkholderiales</taxon>
        <taxon>Burkholderiaceae</taxon>
        <taxon>Caballeronia</taxon>
    </lineage>
</organism>
<keyword evidence="8" id="KW-1185">Reference proteome</keyword>
<feature type="transmembrane region" description="Helical" evidence="6">
    <location>
        <begin position="165"/>
        <end position="188"/>
    </location>
</feature>
<comment type="caution">
    <text evidence="7">The sequence shown here is derived from an EMBL/GenBank/DDBJ whole genome shotgun (WGS) entry which is preliminary data.</text>
</comment>
<dbReference type="GO" id="GO:0005886">
    <property type="term" value="C:plasma membrane"/>
    <property type="evidence" value="ECO:0007669"/>
    <property type="project" value="UniProtKB-SubCell"/>
</dbReference>
<proteinExistence type="predicted"/>
<feature type="transmembrane region" description="Helical" evidence="6">
    <location>
        <begin position="35"/>
        <end position="56"/>
    </location>
</feature>
<keyword evidence="3 6" id="KW-0812">Transmembrane</keyword>
<evidence type="ECO:0000313" key="7">
    <source>
        <dbReference type="EMBL" id="SAL38312.1"/>
    </source>
</evidence>
<name>A0A658R0Q9_9BURK</name>
<keyword evidence="5 6" id="KW-0472">Membrane</keyword>
<keyword evidence="4 6" id="KW-1133">Transmembrane helix</keyword>
<comment type="subcellular location">
    <subcellularLocation>
        <location evidence="1">Cell membrane</location>
        <topology evidence="1">Multi-pass membrane protein</topology>
    </subcellularLocation>
</comment>
<feature type="transmembrane region" description="Helical" evidence="6">
    <location>
        <begin position="113"/>
        <end position="131"/>
    </location>
</feature>
<evidence type="ECO:0000313" key="8">
    <source>
        <dbReference type="Proteomes" id="UP000198263"/>
    </source>
</evidence>
<gene>
    <name evidence="7" type="ORF">AWB72_03894</name>
</gene>
<dbReference type="AlphaFoldDB" id="A0A658R0Q9"/>
<feature type="transmembrane region" description="Helical" evidence="6">
    <location>
        <begin position="325"/>
        <end position="347"/>
    </location>
</feature>
<dbReference type="PANTHER" id="PTHR30250:SF11">
    <property type="entry name" value="O-ANTIGEN TRANSPORTER-RELATED"/>
    <property type="match status" value="1"/>
</dbReference>
<evidence type="ECO:0000256" key="3">
    <source>
        <dbReference type="ARBA" id="ARBA00022692"/>
    </source>
</evidence>
<evidence type="ECO:0000256" key="6">
    <source>
        <dbReference type="SAM" id="Phobius"/>
    </source>
</evidence>
<dbReference type="EMBL" id="FCNV02000009">
    <property type="protein sequence ID" value="SAL38312.1"/>
    <property type="molecule type" value="Genomic_DNA"/>
</dbReference>
<dbReference type="Pfam" id="PF01943">
    <property type="entry name" value="Polysacc_synt"/>
    <property type="match status" value="1"/>
</dbReference>
<evidence type="ECO:0000256" key="2">
    <source>
        <dbReference type="ARBA" id="ARBA00022475"/>
    </source>
</evidence>
<dbReference type="CDD" id="cd13128">
    <property type="entry name" value="MATE_Wzx_like"/>
    <property type="match status" value="1"/>
</dbReference>
<dbReference type="PANTHER" id="PTHR30250">
    <property type="entry name" value="PST FAMILY PREDICTED COLANIC ACID TRANSPORTER"/>
    <property type="match status" value="1"/>
</dbReference>
<feature type="transmembrane region" description="Helical" evidence="6">
    <location>
        <begin position="77"/>
        <end position="101"/>
    </location>
</feature>
<feature type="transmembrane region" description="Helical" evidence="6">
    <location>
        <begin position="284"/>
        <end position="305"/>
    </location>
</feature>
<evidence type="ECO:0000256" key="4">
    <source>
        <dbReference type="ARBA" id="ARBA00022989"/>
    </source>
</evidence>
<evidence type="ECO:0000256" key="5">
    <source>
        <dbReference type="ARBA" id="ARBA00023136"/>
    </source>
</evidence>
<accession>A0A658R0Q9</accession>
<feature type="transmembrane region" description="Helical" evidence="6">
    <location>
        <begin position="359"/>
        <end position="377"/>
    </location>
</feature>
<dbReference type="Proteomes" id="UP000198263">
    <property type="component" value="Unassembled WGS sequence"/>
</dbReference>
<feature type="transmembrane region" description="Helical" evidence="6">
    <location>
        <begin position="140"/>
        <end position="159"/>
    </location>
</feature>
<dbReference type="InterPro" id="IPR050833">
    <property type="entry name" value="Poly_Biosynth_Transport"/>
</dbReference>
<protein>
    <submittedName>
        <fullName evidence="7">Polysaccharide biosynthesis protein</fullName>
    </submittedName>
</protein>
<keyword evidence="2" id="KW-1003">Cell membrane</keyword>
<dbReference type="InterPro" id="IPR002797">
    <property type="entry name" value="Polysacc_synth"/>
</dbReference>
<feature type="transmembrane region" description="Helical" evidence="6">
    <location>
        <begin position="383"/>
        <end position="400"/>
    </location>
</feature>
<reference evidence="7 8" key="1">
    <citation type="submission" date="2016-01" db="EMBL/GenBank/DDBJ databases">
        <authorList>
            <person name="Peeters C."/>
        </authorList>
    </citation>
    <scope>NUCLEOTIDE SEQUENCE [LARGE SCALE GENOMIC DNA]</scope>
    <source>
        <strain evidence="7">LMG 29315</strain>
    </source>
</reference>